<evidence type="ECO:0000313" key="2">
    <source>
        <dbReference type="EMBL" id="GJU03912.1"/>
    </source>
</evidence>
<dbReference type="Proteomes" id="UP001151760">
    <property type="component" value="Unassembled WGS sequence"/>
</dbReference>
<evidence type="ECO:0000313" key="3">
    <source>
        <dbReference type="Proteomes" id="UP001151760"/>
    </source>
</evidence>
<name>A0ABQ5IUI3_9ASTR</name>
<organism evidence="2 3">
    <name type="scientific">Tanacetum coccineum</name>
    <dbReference type="NCBI Taxonomy" id="301880"/>
    <lineage>
        <taxon>Eukaryota</taxon>
        <taxon>Viridiplantae</taxon>
        <taxon>Streptophyta</taxon>
        <taxon>Embryophyta</taxon>
        <taxon>Tracheophyta</taxon>
        <taxon>Spermatophyta</taxon>
        <taxon>Magnoliopsida</taxon>
        <taxon>eudicotyledons</taxon>
        <taxon>Gunneridae</taxon>
        <taxon>Pentapetalae</taxon>
        <taxon>asterids</taxon>
        <taxon>campanulids</taxon>
        <taxon>Asterales</taxon>
        <taxon>Asteraceae</taxon>
        <taxon>Asteroideae</taxon>
        <taxon>Anthemideae</taxon>
        <taxon>Anthemidinae</taxon>
        <taxon>Tanacetum</taxon>
    </lineage>
</organism>
<evidence type="ECO:0000256" key="1">
    <source>
        <dbReference type="SAM" id="MobiDB-lite"/>
    </source>
</evidence>
<feature type="region of interest" description="Disordered" evidence="1">
    <location>
        <begin position="517"/>
        <end position="541"/>
    </location>
</feature>
<accession>A0ABQ5IUI3</accession>
<feature type="compositionally biased region" description="Pro residues" evidence="1">
    <location>
        <begin position="524"/>
        <end position="534"/>
    </location>
</feature>
<sequence length="541" mass="62484">MDDPNITMEEYIRLEEEKARRRGKVYNWETATYGKIWDNKDVHDLRSVETEFLAIVFNDTLTSEAALSPTTSYIDDLDFFNDFENEFPAIVYNDAQTSKSDLLTEPILNPRHIDEFNNETSVFDYDEEEQNILYFNDIFPFNIIRLDDLNSEKDNNDNDIDIIHSSEGNEITHKTNMLMDTSCDKIDKIFNEEIFVLELNVNIVTWTYLFNGMLLCFIMNLYVPFGIPFDPKRYYKDGDCAIMLRRPSTLIPMRRIHLSIRHMALPPREQRHRFLRYEGLQCSDADIADFEGILARIYRKEVHRVSVFDFGRLPDSMVEGLSARMLMEHRDDQGVSLFASRVCRRLFDIRGPLVHELILEFFSTFRFGHAILDLDTPGALQFQLGGVRRHPRQGRSEGLLDRDLYCWRFPWHNPILHYPILRLCHRLIACSIDGMNQAPKKVFEIVCCWEEARAHISGGQFIARLAEHFGLLTAEILGGLTLDDTWAWVAMRPERQPDATVGTPAIAKDALAIDEGDQAVSAPMPAPQQPPPPLVAARTMP</sequence>
<reference evidence="2" key="2">
    <citation type="submission" date="2022-01" db="EMBL/GenBank/DDBJ databases">
        <authorList>
            <person name="Yamashiro T."/>
            <person name="Shiraishi A."/>
            <person name="Satake H."/>
            <person name="Nakayama K."/>
        </authorList>
    </citation>
    <scope>NUCLEOTIDE SEQUENCE</scope>
</reference>
<reference evidence="2" key="1">
    <citation type="journal article" date="2022" name="Int. J. Mol. Sci.">
        <title>Draft Genome of Tanacetum Coccineum: Genomic Comparison of Closely Related Tanacetum-Family Plants.</title>
        <authorList>
            <person name="Yamashiro T."/>
            <person name="Shiraishi A."/>
            <person name="Nakayama K."/>
            <person name="Satake H."/>
        </authorList>
    </citation>
    <scope>NUCLEOTIDE SEQUENCE</scope>
</reference>
<dbReference type="EMBL" id="BQNB010021198">
    <property type="protein sequence ID" value="GJU03912.1"/>
    <property type="molecule type" value="Genomic_DNA"/>
</dbReference>
<protein>
    <submittedName>
        <fullName evidence="2">Uncharacterized protein</fullName>
    </submittedName>
</protein>
<gene>
    <name evidence="2" type="ORF">Tco_1114250</name>
</gene>
<comment type="caution">
    <text evidence="2">The sequence shown here is derived from an EMBL/GenBank/DDBJ whole genome shotgun (WGS) entry which is preliminary data.</text>
</comment>
<proteinExistence type="predicted"/>
<keyword evidence="3" id="KW-1185">Reference proteome</keyword>